<keyword evidence="5 12" id="KW-0545">Nucleotide biosynthesis</keyword>
<evidence type="ECO:0000256" key="1">
    <source>
        <dbReference type="ARBA" id="ARBA00009776"/>
    </source>
</evidence>
<organism evidence="14 15">
    <name type="scientific">Chelatococcus asaccharovorans</name>
    <dbReference type="NCBI Taxonomy" id="28210"/>
    <lineage>
        <taxon>Bacteria</taxon>
        <taxon>Pseudomonadati</taxon>
        <taxon>Pseudomonadota</taxon>
        <taxon>Alphaproteobacteria</taxon>
        <taxon>Hyphomicrobiales</taxon>
        <taxon>Chelatococcaceae</taxon>
        <taxon>Chelatococcus</taxon>
    </lineage>
</organism>
<proteinExistence type="inferred from homology"/>
<dbReference type="PANTHER" id="PTHR10344">
    <property type="entry name" value="THYMIDYLATE KINASE"/>
    <property type="match status" value="1"/>
</dbReference>
<dbReference type="GO" id="GO:0006233">
    <property type="term" value="P:dTDP biosynthetic process"/>
    <property type="evidence" value="ECO:0007669"/>
    <property type="project" value="InterPro"/>
</dbReference>
<dbReference type="Proteomes" id="UP000248021">
    <property type="component" value="Unassembled WGS sequence"/>
</dbReference>
<keyword evidence="8 12" id="KW-0067">ATP-binding</keyword>
<evidence type="ECO:0000256" key="5">
    <source>
        <dbReference type="ARBA" id="ARBA00022727"/>
    </source>
</evidence>
<dbReference type="OrthoDB" id="9774907at2"/>
<dbReference type="Pfam" id="PF02223">
    <property type="entry name" value="Thymidylate_kin"/>
    <property type="match status" value="1"/>
</dbReference>
<dbReference type="FunFam" id="3.40.50.300:FF:000225">
    <property type="entry name" value="Thymidylate kinase"/>
    <property type="match status" value="1"/>
</dbReference>
<sequence length="234" mass="24780">MAKAPFITFEGGEGAGKSTQIRRLAAHLQTLGIDAVMTREPGGSPKAERIRALLLSGAAKRFGTLAEAVLFSAARIDHIDTLIAPALARGTWVLCDRFIDSTRVYQGASGDVDPRQIAILERVVAGDIMPDLTFILDLPPEVGLARAGARAGADSASDRFEAEGLAFHETLRAAFLAIAAAEPKRCVVIDATGDEEAVETAIWSAVVERLDVPDAAPAKVAHNDDGERGRRVTT</sequence>
<comment type="caution">
    <text evidence="14">The sequence shown here is derived from an EMBL/GenBank/DDBJ whole genome shotgun (WGS) entry which is preliminary data.</text>
</comment>
<evidence type="ECO:0000256" key="3">
    <source>
        <dbReference type="ARBA" id="ARBA00017144"/>
    </source>
</evidence>
<evidence type="ECO:0000256" key="11">
    <source>
        <dbReference type="ARBA" id="ARBA00057735"/>
    </source>
</evidence>
<keyword evidence="7 12" id="KW-0418">Kinase</keyword>
<dbReference type="NCBIfam" id="TIGR00041">
    <property type="entry name" value="DTMP_kinase"/>
    <property type="match status" value="1"/>
</dbReference>
<reference evidence="14 15" key="1">
    <citation type="submission" date="2018-05" db="EMBL/GenBank/DDBJ databases">
        <title>Genomic Encyclopedia of Type Strains, Phase IV (KMG-IV): sequencing the most valuable type-strain genomes for metagenomic binning, comparative biology and taxonomic classification.</title>
        <authorList>
            <person name="Goeker M."/>
        </authorList>
    </citation>
    <scope>NUCLEOTIDE SEQUENCE [LARGE SCALE GENOMIC DNA]</scope>
    <source>
        <strain evidence="14 15">DSM 6462</strain>
    </source>
</reference>
<evidence type="ECO:0000256" key="7">
    <source>
        <dbReference type="ARBA" id="ARBA00022777"/>
    </source>
</evidence>
<evidence type="ECO:0000313" key="15">
    <source>
        <dbReference type="Proteomes" id="UP000248021"/>
    </source>
</evidence>
<dbReference type="GO" id="GO:0006227">
    <property type="term" value="P:dUDP biosynthetic process"/>
    <property type="evidence" value="ECO:0007669"/>
    <property type="project" value="TreeGrafter"/>
</dbReference>
<dbReference type="CDD" id="cd01672">
    <property type="entry name" value="TMPK"/>
    <property type="match status" value="1"/>
</dbReference>
<evidence type="ECO:0000259" key="13">
    <source>
        <dbReference type="Pfam" id="PF02223"/>
    </source>
</evidence>
<comment type="similarity">
    <text evidence="1 12">Belongs to the thymidylate kinase family.</text>
</comment>
<dbReference type="InterPro" id="IPR018095">
    <property type="entry name" value="Thymidylate_kin_CS"/>
</dbReference>
<dbReference type="EMBL" id="QJJK01000003">
    <property type="protein sequence ID" value="PXW61729.1"/>
    <property type="molecule type" value="Genomic_DNA"/>
</dbReference>
<dbReference type="PANTHER" id="PTHR10344:SF4">
    <property type="entry name" value="UMP-CMP KINASE 2, MITOCHONDRIAL"/>
    <property type="match status" value="1"/>
</dbReference>
<dbReference type="HAMAP" id="MF_00165">
    <property type="entry name" value="Thymidylate_kinase"/>
    <property type="match status" value="1"/>
</dbReference>
<comment type="catalytic activity">
    <reaction evidence="10 12">
        <text>dTMP + ATP = dTDP + ADP</text>
        <dbReference type="Rhea" id="RHEA:13517"/>
        <dbReference type="ChEBI" id="CHEBI:30616"/>
        <dbReference type="ChEBI" id="CHEBI:58369"/>
        <dbReference type="ChEBI" id="CHEBI:63528"/>
        <dbReference type="ChEBI" id="CHEBI:456216"/>
        <dbReference type="EC" id="2.7.4.9"/>
    </reaction>
</comment>
<dbReference type="InterPro" id="IPR039430">
    <property type="entry name" value="Thymidylate_kin-like_dom"/>
</dbReference>
<keyword evidence="4 12" id="KW-0808">Transferase</keyword>
<evidence type="ECO:0000256" key="12">
    <source>
        <dbReference type="HAMAP-Rule" id="MF_00165"/>
    </source>
</evidence>
<evidence type="ECO:0000256" key="8">
    <source>
        <dbReference type="ARBA" id="ARBA00022840"/>
    </source>
</evidence>
<feature type="binding site" evidence="12">
    <location>
        <begin position="11"/>
        <end position="18"/>
    </location>
    <ligand>
        <name>ATP</name>
        <dbReference type="ChEBI" id="CHEBI:30616"/>
    </ligand>
</feature>
<dbReference type="Gene3D" id="3.40.50.300">
    <property type="entry name" value="P-loop containing nucleotide triphosphate hydrolases"/>
    <property type="match status" value="1"/>
</dbReference>
<dbReference type="InterPro" id="IPR027417">
    <property type="entry name" value="P-loop_NTPase"/>
</dbReference>
<dbReference type="InterPro" id="IPR018094">
    <property type="entry name" value="Thymidylate_kinase"/>
</dbReference>
<accession>A0A2V3UBC3</accession>
<dbReference type="GO" id="GO:0006235">
    <property type="term" value="P:dTTP biosynthetic process"/>
    <property type="evidence" value="ECO:0007669"/>
    <property type="project" value="UniProtKB-UniRule"/>
</dbReference>
<evidence type="ECO:0000313" key="14">
    <source>
        <dbReference type="EMBL" id="PXW61729.1"/>
    </source>
</evidence>
<evidence type="ECO:0000256" key="9">
    <source>
        <dbReference type="ARBA" id="ARBA00029962"/>
    </source>
</evidence>
<feature type="domain" description="Thymidylate kinase-like" evidence="13">
    <location>
        <begin position="9"/>
        <end position="202"/>
    </location>
</feature>
<dbReference type="AlphaFoldDB" id="A0A2V3UBC3"/>
<dbReference type="GO" id="GO:0005829">
    <property type="term" value="C:cytosol"/>
    <property type="evidence" value="ECO:0007669"/>
    <property type="project" value="TreeGrafter"/>
</dbReference>
<comment type="function">
    <text evidence="11 12">Phosphorylation of dTMP to form dTDP in both de novo and salvage pathways of dTTP synthesis.</text>
</comment>
<evidence type="ECO:0000256" key="2">
    <source>
        <dbReference type="ARBA" id="ARBA00012980"/>
    </source>
</evidence>
<evidence type="ECO:0000256" key="4">
    <source>
        <dbReference type="ARBA" id="ARBA00022679"/>
    </source>
</evidence>
<dbReference type="GO" id="GO:0004798">
    <property type="term" value="F:dTMP kinase activity"/>
    <property type="evidence" value="ECO:0007669"/>
    <property type="project" value="UniProtKB-UniRule"/>
</dbReference>
<dbReference type="SUPFAM" id="SSF52540">
    <property type="entry name" value="P-loop containing nucleoside triphosphate hydrolases"/>
    <property type="match status" value="1"/>
</dbReference>
<keyword evidence="15" id="KW-1185">Reference proteome</keyword>
<keyword evidence="6 12" id="KW-0547">Nucleotide-binding</keyword>
<dbReference type="GO" id="GO:0005524">
    <property type="term" value="F:ATP binding"/>
    <property type="evidence" value="ECO:0007669"/>
    <property type="project" value="UniProtKB-UniRule"/>
</dbReference>
<dbReference type="PROSITE" id="PS01331">
    <property type="entry name" value="THYMIDYLATE_KINASE"/>
    <property type="match status" value="1"/>
</dbReference>
<evidence type="ECO:0000256" key="10">
    <source>
        <dbReference type="ARBA" id="ARBA00048743"/>
    </source>
</evidence>
<protein>
    <recommendedName>
        <fullName evidence="3 12">Thymidylate kinase</fullName>
        <ecNumber evidence="2 12">2.7.4.9</ecNumber>
    </recommendedName>
    <alternativeName>
        <fullName evidence="9 12">dTMP kinase</fullName>
    </alternativeName>
</protein>
<name>A0A2V3UBC3_9HYPH</name>
<evidence type="ECO:0000256" key="6">
    <source>
        <dbReference type="ARBA" id="ARBA00022741"/>
    </source>
</evidence>
<dbReference type="EC" id="2.7.4.9" evidence="2 12"/>
<dbReference type="RefSeq" id="WP_110374025.1">
    <property type="nucleotide sequence ID" value="NZ_JAHBRY010000001.1"/>
</dbReference>
<gene>
    <name evidence="12" type="primary">tmk</name>
    <name evidence="14" type="ORF">C7450_103247</name>
</gene>